<name>X5M8I8_BARHN</name>
<reference evidence="3" key="1">
    <citation type="submission" date="2013-11" db="EMBL/GenBank/DDBJ databases">
        <title>Genome sequencing of Bartonella spp. isolated from human blood.</title>
        <authorList>
            <person name="Raoult D."/>
        </authorList>
    </citation>
    <scope>NUCLEOTIDE SEQUENCE</scope>
    <source>
        <strain evidence="3">BM1374165</strain>
    </source>
</reference>
<protein>
    <submittedName>
        <fullName evidence="2">Uncharacterized protein</fullName>
    </submittedName>
</protein>
<keyword evidence="1" id="KW-0812">Transmembrane</keyword>
<accession>X5M8I8</accession>
<keyword evidence="1" id="KW-0472">Membrane</keyword>
<dbReference type="RefSeq" id="WP_155265933.1">
    <property type="nucleotide sequence ID" value="NZ_CACVBK010000012.1"/>
</dbReference>
<evidence type="ECO:0000313" key="3">
    <source>
        <dbReference type="Proteomes" id="UP000019801"/>
    </source>
</evidence>
<keyword evidence="1" id="KW-1133">Transmembrane helix</keyword>
<feature type="transmembrane region" description="Helical" evidence="1">
    <location>
        <begin position="12"/>
        <end position="31"/>
    </location>
</feature>
<dbReference type="EMBL" id="HG969191">
    <property type="protein sequence ID" value="CDO47318.1"/>
    <property type="molecule type" value="Genomic_DNA"/>
</dbReference>
<dbReference type="Proteomes" id="UP000019801">
    <property type="component" value="Chromosome I"/>
</dbReference>
<evidence type="ECO:0000313" key="2">
    <source>
        <dbReference type="EMBL" id="CDO47318.1"/>
    </source>
</evidence>
<sequence length="51" mass="5815">MLFYELSSWKSSVTLVVNGMMLSICYGIAFLKVPTIEKVTSIKNISLWRTD</sequence>
<proteinExistence type="predicted"/>
<dbReference type="PATRIC" id="fig|38323.4.peg.1417"/>
<dbReference type="AlphaFoldDB" id="X5M8I8"/>
<organism evidence="2 3">
    <name type="scientific">Bartonella henselae</name>
    <name type="common">Rochalimaea henselae</name>
    <dbReference type="NCBI Taxonomy" id="38323"/>
    <lineage>
        <taxon>Bacteria</taxon>
        <taxon>Pseudomonadati</taxon>
        <taxon>Pseudomonadota</taxon>
        <taxon>Alphaproteobacteria</taxon>
        <taxon>Hyphomicrobiales</taxon>
        <taxon>Bartonellaceae</taxon>
        <taxon>Bartonella</taxon>
    </lineage>
</organism>
<dbReference type="KEGG" id="bhs:BM1374165_01335"/>
<gene>
    <name evidence="2" type="ORF">BM1374165_01335</name>
</gene>
<evidence type="ECO:0000256" key="1">
    <source>
        <dbReference type="SAM" id="Phobius"/>
    </source>
</evidence>